<protein>
    <submittedName>
        <fullName evidence="3">Uncharacterized protein</fullName>
    </submittedName>
</protein>
<proteinExistence type="predicted"/>
<evidence type="ECO:0000313" key="2">
    <source>
        <dbReference type="EMBL" id="GEY38888.1"/>
    </source>
</evidence>
<dbReference type="EMBL" id="BKCJ010174426">
    <property type="protein sequence ID" value="GEY38888.1"/>
    <property type="molecule type" value="Genomic_DNA"/>
</dbReference>
<reference evidence="3" key="1">
    <citation type="journal article" date="2019" name="Sci. Rep.">
        <title>Draft genome of Tanacetum cinerariifolium, the natural source of mosquito coil.</title>
        <authorList>
            <person name="Yamashiro T."/>
            <person name="Shiraishi A."/>
            <person name="Satake H."/>
            <person name="Nakayama K."/>
        </authorList>
    </citation>
    <scope>NUCLEOTIDE SEQUENCE</scope>
</reference>
<feature type="region of interest" description="Disordered" evidence="1">
    <location>
        <begin position="1"/>
        <end position="22"/>
    </location>
</feature>
<comment type="caution">
    <text evidence="3">The sequence shown here is derived from an EMBL/GenBank/DDBJ whole genome shotgun (WGS) entry which is preliminary data.</text>
</comment>
<evidence type="ECO:0000256" key="1">
    <source>
        <dbReference type="SAM" id="MobiDB-lite"/>
    </source>
</evidence>
<dbReference type="EMBL" id="BKCJ010174426">
    <property type="protein sequence ID" value="GEY38889.1"/>
    <property type="molecule type" value="Genomic_DNA"/>
</dbReference>
<evidence type="ECO:0000313" key="3">
    <source>
        <dbReference type="EMBL" id="GEY38889.1"/>
    </source>
</evidence>
<gene>
    <name evidence="2" type="ORF">Tci_410862</name>
    <name evidence="3" type="ORF">Tci_410863</name>
</gene>
<sequence>MSRNDQHEFPVAYPPSMTMEKQGQQLPTAPLGYPTSAVPENQVPAKTQTRGDDFWKGCCAALCGSIHTERFHQQIRDPRKRSYSRQNYVVIGLSSKFILVQSMSPLCQINNVKFLLHILLPWPCRNKDHCHLRHSDAVDLCYAIVAFWKPAFDILRDHEILPLPDHFVSMFV</sequence>
<organism evidence="3">
    <name type="scientific">Tanacetum cinerariifolium</name>
    <name type="common">Dalmatian daisy</name>
    <name type="synonym">Chrysanthemum cinerariifolium</name>
    <dbReference type="NCBI Taxonomy" id="118510"/>
    <lineage>
        <taxon>Eukaryota</taxon>
        <taxon>Viridiplantae</taxon>
        <taxon>Streptophyta</taxon>
        <taxon>Embryophyta</taxon>
        <taxon>Tracheophyta</taxon>
        <taxon>Spermatophyta</taxon>
        <taxon>Magnoliopsida</taxon>
        <taxon>eudicotyledons</taxon>
        <taxon>Gunneridae</taxon>
        <taxon>Pentapetalae</taxon>
        <taxon>asterids</taxon>
        <taxon>campanulids</taxon>
        <taxon>Asterales</taxon>
        <taxon>Asteraceae</taxon>
        <taxon>Asteroideae</taxon>
        <taxon>Anthemideae</taxon>
        <taxon>Anthemidinae</taxon>
        <taxon>Tanacetum</taxon>
    </lineage>
</organism>
<accession>A0A699HJH7</accession>
<dbReference type="AlphaFoldDB" id="A0A699HJH7"/>
<name>A0A699HJH7_TANCI</name>